<proteinExistence type="predicted"/>
<accession>A0A8T0PX45</accession>
<feature type="compositionally biased region" description="Basic residues" evidence="1">
    <location>
        <begin position="1"/>
        <end position="11"/>
    </location>
</feature>
<dbReference type="Proteomes" id="UP000823388">
    <property type="component" value="Chromosome 8K"/>
</dbReference>
<dbReference type="AlphaFoldDB" id="A0A8T0PX45"/>
<keyword evidence="3" id="KW-1185">Reference proteome</keyword>
<gene>
    <name evidence="2" type="ORF">PVAP13_8KG281505</name>
</gene>
<sequence>MSRPPLRRRCKPSMVTSRHLPRSLAIADDPRRSPRWLSEQQAPSSSPSLCMSWLGRLRISRPAHFGELSHPHKVPIKDDFLAVHRRDDSQWLAFGHWSSMCTSFRFTIQNKLHIHKNRSVTLQSQ</sequence>
<feature type="region of interest" description="Disordered" evidence="1">
    <location>
        <begin position="1"/>
        <end position="24"/>
    </location>
</feature>
<evidence type="ECO:0000313" key="3">
    <source>
        <dbReference type="Proteomes" id="UP000823388"/>
    </source>
</evidence>
<evidence type="ECO:0000313" key="2">
    <source>
        <dbReference type="EMBL" id="KAG2562564.1"/>
    </source>
</evidence>
<dbReference type="EMBL" id="CM029051">
    <property type="protein sequence ID" value="KAG2562564.1"/>
    <property type="molecule type" value="Genomic_DNA"/>
</dbReference>
<reference evidence="2" key="1">
    <citation type="submission" date="2020-05" db="EMBL/GenBank/DDBJ databases">
        <title>WGS assembly of Panicum virgatum.</title>
        <authorList>
            <person name="Lovell J.T."/>
            <person name="Jenkins J."/>
            <person name="Shu S."/>
            <person name="Juenger T.E."/>
            <person name="Schmutz J."/>
        </authorList>
    </citation>
    <scope>NUCLEOTIDE SEQUENCE</scope>
    <source>
        <strain evidence="2">AP13</strain>
    </source>
</reference>
<protein>
    <submittedName>
        <fullName evidence="2">Uncharacterized protein</fullName>
    </submittedName>
</protein>
<comment type="caution">
    <text evidence="2">The sequence shown here is derived from an EMBL/GenBank/DDBJ whole genome shotgun (WGS) entry which is preliminary data.</text>
</comment>
<evidence type="ECO:0000256" key="1">
    <source>
        <dbReference type="SAM" id="MobiDB-lite"/>
    </source>
</evidence>
<organism evidence="2 3">
    <name type="scientific">Panicum virgatum</name>
    <name type="common">Blackwell switchgrass</name>
    <dbReference type="NCBI Taxonomy" id="38727"/>
    <lineage>
        <taxon>Eukaryota</taxon>
        <taxon>Viridiplantae</taxon>
        <taxon>Streptophyta</taxon>
        <taxon>Embryophyta</taxon>
        <taxon>Tracheophyta</taxon>
        <taxon>Spermatophyta</taxon>
        <taxon>Magnoliopsida</taxon>
        <taxon>Liliopsida</taxon>
        <taxon>Poales</taxon>
        <taxon>Poaceae</taxon>
        <taxon>PACMAD clade</taxon>
        <taxon>Panicoideae</taxon>
        <taxon>Panicodae</taxon>
        <taxon>Paniceae</taxon>
        <taxon>Panicinae</taxon>
        <taxon>Panicum</taxon>
        <taxon>Panicum sect. Hiantes</taxon>
    </lineage>
</organism>
<name>A0A8T0PX45_PANVG</name>